<name>A0A1L9SID0_9EURO</name>
<reference evidence="3" key="1">
    <citation type="journal article" date="2017" name="Genome Biol.">
        <title>Comparative genomics reveals high biological diversity and specific adaptations in the industrially and medically important fungal genus Aspergillus.</title>
        <authorList>
            <person name="de Vries R.P."/>
            <person name="Riley R."/>
            <person name="Wiebenga A."/>
            <person name="Aguilar-Osorio G."/>
            <person name="Amillis S."/>
            <person name="Uchima C.A."/>
            <person name="Anderluh G."/>
            <person name="Asadollahi M."/>
            <person name="Askin M."/>
            <person name="Barry K."/>
            <person name="Battaglia E."/>
            <person name="Bayram O."/>
            <person name="Benocci T."/>
            <person name="Braus-Stromeyer S.A."/>
            <person name="Caldana C."/>
            <person name="Canovas D."/>
            <person name="Cerqueira G.C."/>
            <person name="Chen F."/>
            <person name="Chen W."/>
            <person name="Choi C."/>
            <person name="Clum A."/>
            <person name="Dos Santos R.A."/>
            <person name="Damasio A.R."/>
            <person name="Diallinas G."/>
            <person name="Emri T."/>
            <person name="Fekete E."/>
            <person name="Flipphi M."/>
            <person name="Freyberg S."/>
            <person name="Gallo A."/>
            <person name="Gournas C."/>
            <person name="Habgood R."/>
            <person name="Hainaut M."/>
            <person name="Harispe M.L."/>
            <person name="Henrissat B."/>
            <person name="Hilden K.S."/>
            <person name="Hope R."/>
            <person name="Hossain A."/>
            <person name="Karabika E."/>
            <person name="Karaffa L."/>
            <person name="Karanyi Z."/>
            <person name="Krasevec N."/>
            <person name="Kuo A."/>
            <person name="Kusch H."/>
            <person name="LaButti K."/>
            <person name="Lagendijk E.L."/>
            <person name="Lapidus A."/>
            <person name="Levasseur A."/>
            <person name="Lindquist E."/>
            <person name="Lipzen A."/>
            <person name="Logrieco A.F."/>
            <person name="MacCabe A."/>
            <person name="Maekelae M.R."/>
            <person name="Malavazi I."/>
            <person name="Melin P."/>
            <person name="Meyer V."/>
            <person name="Mielnichuk N."/>
            <person name="Miskei M."/>
            <person name="Molnar A.P."/>
            <person name="Mule G."/>
            <person name="Ngan C.Y."/>
            <person name="Orejas M."/>
            <person name="Orosz E."/>
            <person name="Ouedraogo J.P."/>
            <person name="Overkamp K.M."/>
            <person name="Park H.-S."/>
            <person name="Perrone G."/>
            <person name="Piumi F."/>
            <person name="Punt P.J."/>
            <person name="Ram A.F."/>
            <person name="Ramon A."/>
            <person name="Rauscher S."/>
            <person name="Record E."/>
            <person name="Riano-Pachon D.M."/>
            <person name="Robert V."/>
            <person name="Roehrig J."/>
            <person name="Ruller R."/>
            <person name="Salamov A."/>
            <person name="Salih N.S."/>
            <person name="Samson R.A."/>
            <person name="Sandor E."/>
            <person name="Sanguinetti M."/>
            <person name="Schuetze T."/>
            <person name="Sepcic K."/>
            <person name="Shelest E."/>
            <person name="Sherlock G."/>
            <person name="Sophianopoulou V."/>
            <person name="Squina F.M."/>
            <person name="Sun H."/>
            <person name="Susca A."/>
            <person name="Todd R.B."/>
            <person name="Tsang A."/>
            <person name="Unkles S.E."/>
            <person name="van de Wiele N."/>
            <person name="van Rossen-Uffink D."/>
            <person name="Oliveira J.V."/>
            <person name="Vesth T.C."/>
            <person name="Visser J."/>
            <person name="Yu J.-H."/>
            <person name="Zhou M."/>
            <person name="Andersen M.R."/>
            <person name="Archer D.B."/>
            <person name="Baker S.E."/>
            <person name="Benoit I."/>
            <person name="Brakhage A.A."/>
            <person name="Braus G.H."/>
            <person name="Fischer R."/>
            <person name="Frisvad J.C."/>
            <person name="Goldman G.H."/>
            <person name="Houbraken J."/>
            <person name="Oakley B."/>
            <person name="Pocsi I."/>
            <person name="Scazzocchio C."/>
            <person name="Seiboth B."/>
            <person name="vanKuyk P.A."/>
            <person name="Wortman J."/>
            <person name="Dyer P.S."/>
            <person name="Grigoriev I.V."/>
        </authorList>
    </citation>
    <scope>NUCLEOTIDE SEQUENCE [LARGE SCALE GENOMIC DNA]</scope>
    <source>
        <strain evidence="3">CBS 506.65</strain>
    </source>
</reference>
<dbReference type="GO" id="GO:0016491">
    <property type="term" value="F:oxidoreductase activity"/>
    <property type="evidence" value="ECO:0007669"/>
    <property type="project" value="InterPro"/>
</dbReference>
<sequence length="212" mass="23880">MQQPIILVSLIKPGKSVLSPDYTAPFRDLGPAITAGQTGTYLDLPKWNGLDLDALPCQKMGFANVRFPVNIQSYDLPARRAVFDAFARTTSEMPQFAYSFIMFEGYTLQGVKAIPEDSTAFPHRADAIIVAPVLVYQPDSTLDETASRFGEELREIIHRAGGSMELHAYVNYASGTESPQNMYGYEPWRLARLRALKKKYDPKRRFPFYAPF</sequence>
<dbReference type="Proteomes" id="UP000184188">
    <property type="component" value="Unassembled WGS sequence"/>
</dbReference>
<dbReference type="AlphaFoldDB" id="A0A1L9SID0"/>
<gene>
    <name evidence="2" type="ORF">ASPZODRAFT_1838315</name>
</gene>
<keyword evidence="3" id="KW-1185">Reference proteome</keyword>
<dbReference type="OrthoDB" id="9996127at2759"/>
<dbReference type="VEuPathDB" id="FungiDB:ASPZODRAFT_1838315"/>
<dbReference type="GeneID" id="34613669"/>
<dbReference type="InterPro" id="IPR012951">
    <property type="entry name" value="BBE"/>
</dbReference>
<dbReference type="EMBL" id="KV878341">
    <property type="protein sequence ID" value="OJJ46861.1"/>
    <property type="molecule type" value="Genomic_DNA"/>
</dbReference>
<dbReference type="Gene3D" id="3.40.462.20">
    <property type="match status" value="1"/>
</dbReference>
<organism evidence="2 3">
    <name type="scientific">Penicilliopsis zonata CBS 506.65</name>
    <dbReference type="NCBI Taxonomy" id="1073090"/>
    <lineage>
        <taxon>Eukaryota</taxon>
        <taxon>Fungi</taxon>
        <taxon>Dikarya</taxon>
        <taxon>Ascomycota</taxon>
        <taxon>Pezizomycotina</taxon>
        <taxon>Eurotiomycetes</taxon>
        <taxon>Eurotiomycetidae</taxon>
        <taxon>Eurotiales</taxon>
        <taxon>Aspergillaceae</taxon>
        <taxon>Penicilliopsis</taxon>
    </lineage>
</organism>
<protein>
    <recommendedName>
        <fullName evidence="1">Berberine/berberine-like domain-containing protein</fullName>
    </recommendedName>
</protein>
<evidence type="ECO:0000259" key="1">
    <source>
        <dbReference type="Pfam" id="PF08031"/>
    </source>
</evidence>
<evidence type="ECO:0000313" key="3">
    <source>
        <dbReference type="Proteomes" id="UP000184188"/>
    </source>
</evidence>
<proteinExistence type="predicted"/>
<dbReference type="GO" id="GO:0050660">
    <property type="term" value="F:flavin adenine dinucleotide binding"/>
    <property type="evidence" value="ECO:0007669"/>
    <property type="project" value="InterPro"/>
</dbReference>
<accession>A0A1L9SID0</accession>
<dbReference type="InterPro" id="IPR016169">
    <property type="entry name" value="FAD-bd_PCMH_sub2"/>
</dbReference>
<evidence type="ECO:0000313" key="2">
    <source>
        <dbReference type="EMBL" id="OJJ46861.1"/>
    </source>
</evidence>
<dbReference type="RefSeq" id="XP_022581371.1">
    <property type="nucleotide sequence ID" value="XM_022727205.1"/>
</dbReference>
<dbReference type="Gene3D" id="3.30.465.10">
    <property type="match status" value="1"/>
</dbReference>
<dbReference type="STRING" id="1073090.A0A1L9SID0"/>
<dbReference type="Pfam" id="PF08031">
    <property type="entry name" value="BBE"/>
    <property type="match status" value="1"/>
</dbReference>
<feature type="domain" description="Berberine/berberine-like" evidence="1">
    <location>
        <begin position="168"/>
        <end position="206"/>
    </location>
</feature>